<protein>
    <recommendedName>
        <fullName evidence="2">glycerophosphodiester phosphodiesterase</fullName>
        <ecNumber evidence="2">3.1.4.46</ecNumber>
    </recommendedName>
</protein>
<comment type="similarity">
    <text evidence="1">Belongs to the glycerophosphoryl diester phosphodiesterase family.</text>
</comment>
<evidence type="ECO:0000256" key="5">
    <source>
        <dbReference type="ARBA" id="ARBA00047512"/>
    </source>
</evidence>
<proteinExistence type="inferred from homology"/>
<organism evidence="6 7">
    <name type="scientific">Aristolochia fimbriata</name>
    <name type="common">White veined hardy Dutchman's pipe vine</name>
    <dbReference type="NCBI Taxonomy" id="158543"/>
    <lineage>
        <taxon>Eukaryota</taxon>
        <taxon>Viridiplantae</taxon>
        <taxon>Streptophyta</taxon>
        <taxon>Embryophyta</taxon>
        <taxon>Tracheophyta</taxon>
        <taxon>Spermatophyta</taxon>
        <taxon>Magnoliopsida</taxon>
        <taxon>Magnoliidae</taxon>
        <taxon>Piperales</taxon>
        <taxon>Aristolochiaceae</taxon>
        <taxon>Aristolochia</taxon>
    </lineage>
</organism>
<comment type="catalytic activity">
    <reaction evidence="5">
        <text>a sn-glycero-3-phosphodiester + H2O = an alcohol + sn-glycerol 3-phosphate + H(+)</text>
        <dbReference type="Rhea" id="RHEA:12969"/>
        <dbReference type="ChEBI" id="CHEBI:15377"/>
        <dbReference type="ChEBI" id="CHEBI:15378"/>
        <dbReference type="ChEBI" id="CHEBI:30879"/>
        <dbReference type="ChEBI" id="CHEBI:57597"/>
        <dbReference type="ChEBI" id="CHEBI:83408"/>
        <dbReference type="EC" id="3.1.4.46"/>
    </reaction>
</comment>
<keyword evidence="4" id="KW-0378">Hydrolase</keyword>
<accession>A0AAV7E701</accession>
<comment type="caution">
    <text evidence="6">The sequence shown here is derived from an EMBL/GenBank/DDBJ whole genome shotgun (WGS) entry which is preliminary data.</text>
</comment>
<dbReference type="GO" id="GO:0008889">
    <property type="term" value="F:glycerophosphodiester phosphodiesterase activity"/>
    <property type="evidence" value="ECO:0007669"/>
    <property type="project" value="UniProtKB-EC"/>
</dbReference>
<keyword evidence="3" id="KW-0319">Glycerol metabolism</keyword>
<dbReference type="EC" id="3.1.4.46" evidence="2"/>
<name>A0AAV7E701_ARIFI</name>
<keyword evidence="7" id="KW-1185">Reference proteome</keyword>
<dbReference type="EMBL" id="JAINDJ010000006">
    <property type="protein sequence ID" value="KAG9444607.1"/>
    <property type="molecule type" value="Genomic_DNA"/>
</dbReference>
<dbReference type="AlphaFoldDB" id="A0AAV7E701"/>
<dbReference type="Proteomes" id="UP000825729">
    <property type="component" value="Unassembled WGS sequence"/>
</dbReference>
<evidence type="ECO:0000256" key="2">
    <source>
        <dbReference type="ARBA" id="ARBA00012247"/>
    </source>
</evidence>
<evidence type="ECO:0000256" key="3">
    <source>
        <dbReference type="ARBA" id="ARBA00022798"/>
    </source>
</evidence>
<dbReference type="GO" id="GO:0006071">
    <property type="term" value="P:glycerol metabolic process"/>
    <property type="evidence" value="ECO:0007669"/>
    <property type="project" value="UniProtKB-KW"/>
</dbReference>
<gene>
    <name evidence="6" type="ORF">H6P81_015947</name>
</gene>
<reference evidence="6 7" key="1">
    <citation type="submission" date="2021-07" db="EMBL/GenBank/DDBJ databases">
        <title>The Aristolochia fimbriata genome: insights into angiosperm evolution, floral development and chemical biosynthesis.</title>
        <authorList>
            <person name="Jiao Y."/>
        </authorList>
    </citation>
    <scope>NUCLEOTIDE SEQUENCE [LARGE SCALE GENOMIC DNA]</scope>
    <source>
        <strain evidence="6">IBCAS-2021</strain>
        <tissue evidence="6">Leaf</tissue>
    </source>
</reference>
<evidence type="ECO:0000256" key="4">
    <source>
        <dbReference type="ARBA" id="ARBA00022801"/>
    </source>
</evidence>
<evidence type="ECO:0000313" key="6">
    <source>
        <dbReference type="EMBL" id="KAG9444607.1"/>
    </source>
</evidence>
<evidence type="ECO:0000313" key="7">
    <source>
        <dbReference type="Proteomes" id="UP000825729"/>
    </source>
</evidence>
<dbReference type="PANTHER" id="PTHR43620:SF7">
    <property type="entry name" value="GLYCEROPHOSPHODIESTER PHOSPHODIESTERASE GDPD5-RELATED"/>
    <property type="match status" value="1"/>
</dbReference>
<sequence length="80" mass="8716">MEYHTIVSDTHKEGLQVFAADLSNDVLAEYNYSNDLVAKALSFIDNPDFSFDGLMSNGTPSEAIGCFAHVNRNSLGQGMI</sequence>
<dbReference type="PANTHER" id="PTHR43620">
    <property type="entry name" value="GLYCEROPHOSPHORYL DIESTER PHOSPHODIESTERASE"/>
    <property type="match status" value="1"/>
</dbReference>
<evidence type="ECO:0000256" key="1">
    <source>
        <dbReference type="ARBA" id="ARBA00007277"/>
    </source>
</evidence>